<dbReference type="AlphaFoldDB" id="A0AA86Q8Y0"/>
<evidence type="ECO:0000313" key="1">
    <source>
        <dbReference type="EMBL" id="CAI9947930.1"/>
    </source>
</evidence>
<accession>A0AA86Q8Y0</accession>
<comment type="caution">
    <text evidence="1">The sequence shown here is derived from an EMBL/GenBank/DDBJ whole genome shotgun (WGS) entry which is preliminary data.</text>
</comment>
<name>A0AA86Q8Y0_9EUKA</name>
<evidence type="ECO:0000313" key="3">
    <source>
        <dbReference type="Proteomes" id="UP001642409"/>
    </source>
</evidence>
<gene>
    <name evidence="1" type="ORF">HINF_LOCUS35575</name>
    <name evidence="2" type="ORF">HINF_LOCUS72481</name>
</gene>
<sequence length="392" mass="45317">MNNDQYNTLSEIQFSQMISCADQVMTLQIFRKNLEQPYMNHQQCFIYCIKCILQVSEEENEQLAQESTWLLVRLTVKNNLFSQLFQLGAIFYRLVVTHLSNNEIIFNTFLALSNTIYAQGDLVKTKEDMTPFRKSVQQFCSSFSLQQLVVSLSGLSDNHLLSFLQFYVTLGQNGMIYNNIEVYSNLLRQCDRKQVLRMQIQLCTSTVKHSRRNAIGIDVNTIILNLTSRFVRQAIDLFGNVKSVHVAMLNLIYAELNNNEDINLIGPDMVFEYLQYIVQKNIQNKNLIIQVFTILKLISSLNLSISGFNNFALTQMKSSILRIQELSNEFVFNQINAEEIELNYELAQYISDIQVQREQPDLDLILICANFDSRVLEGLPQQILDQLSGYLQ</sequence>
<dbReference type="EMBL" id="CATOUU010000783">
    <property type="protein sequence ID" value="CAI9947930.1"/>
    <property type="molecule type" value="Genomic_DNA"/>
</dbReference>
<reference evidence="1" key="1">
    <citation type="submission" date="2023-06" db="EMBL/GenBank/DDBJ databases">
        <authorList>
            <person name="Kurt Z."/>
        </authorList>
    </citation>
    <scope>NUCLEOTIDE SEQUENCE</scope>
</reference>
<keyword evidence="3" id="KW-1185">Reference proteome</keyword>
<proteinExistence type="predicted"/>
<dbReference type="EMBL" id="CAXDID020000575">
    <property type="protein sequence ID" value="CAL6103994.1"/>
    <property type="molecule type" value="Genomic_DNA"/>
</dbReference>
<dbReference type="Proteomes" id="UP001642409">
    <property type="component" value="Unassembled WGS sequence"/>
</dbReference>
<evidence type="ECO:0000313" key="2">
    <source>
        <dbReference type="EMBL" id="CAL6103994.1"/>
    </source>
</evidence>
<organism evidence="1">
    <name type="scientific">Hexamita inflata</name>
    <dbReference type="NCBI Taxonomy" id="28002"/>
    <lineage>
        <taxon>Eukaryota</taxon>
        <taxon>Metamonada</taxon>
        <taxon>Diplomonadida</taxon>
        <taxon>Hexamitidae</taxon>
        <taxon>Hexamitinae</taxon>
        <taxon>Hexamita</taxon>
    </lineage>
</organism>
<protein>
    <submittedName>
        <fullName evidence="2">Hypothetical_protein</fullName>
    </submittedName>
</protein>
<reference evidence="2 3" key="2">
    <citation type="submission" date="2024-07" db="EMBL/GenBank/DDBJ databases">
        <authorList>
            <person name="Akdeniz Z."/>
        </authorList>
    </citation>
    <scope>NUCLEOTIDE SEQUENCE [LARGE SCALE GENOMIC DNA]</scope>
</reference>